<feature type="domain" description="DUF4132" evidence="2">
    <location>
        <begin position="1309"/>
        <end position="1480"/>
    </location>
</feature>
<dbReference type="InterPro" id="IPR056639">
    <property type="entry name" value="DUF7737"/>
</dbReference>
<feature type="coiled-coil region" evidence="1">
    <location>
        <begin position="1324"/>
        <end position="1351"/>
    </location>
</feature>
<dbReference type="RefSeq" id="WP_028729999.1">
    <property type="nucleotide sequence ID" value="NZ_KE386765.1"/>
</dbReference>
<gene>
    <name evidence="5" type="ORF">HMPREF1536_01870</name>
</gene>
<evidence type="ECO:0000256" key="1">
    <source>
        <dbReference type="SAM" id="Coils"/>
    </source>
</evidence>
<name>A0A0F5JJT6_9BACT</name>
<dbReference type="InterPro" id="IPR025406">
    <property type="entry name" value="DUF4132"/>
</dbReference>
<organism evidence="5 6">
    <name type="scientific">Parabacteroides gordonii MS-1 = DSM 23371</name>
    <dbReference type="NCBI Taxonomy" id="1203610"/>
    <lineage>
        <taxon>Bacteria</taxon>
        <taxon>Pseudomonadati</taxon>
        <taxon>Bacteroidota</taxon>
        <taxon>Bacteroidia</taxon>
        <taxon>Bacteroidales</taxon>
        <taxon>Tannerellaceae</taxon>
        <taxon>Parabacteroides</taxon>
    </lineage>
</organism>
<evidence type="ECO:0000313" key="6">
    <source>
        <dbReference type="Proteomes" id="UP000033035"/>
    </source>
</evidence>
<dbReference type="HOGENOM" id="CLU_003298_1_0_10"/>
<dbReference type="InterPro" id="IPR043782">
    <property type="entry name" value="DUF5724"/>
</dbReference>
<dbReference type="EMBL" id="AQHW01000011">
    <property type="protein sequence ID" value="KKB58061.1"/>
    <property type="molecule type" value="Genomic_DNA"/>
</dbReference>
<dbReference type="PATRIC" id="fig|1203610.3.peg.1920"/>
<dbReference type="Proteomes" id="UP000033035">
    <property type="component" value="Unassembled WGS sequence"/>
</dbReference>
<accession>A0A0F5JJT6</accession>
<feature type="domain" description="DUF5724" evidence="3">
    <location>
        <begin position="37"/>
        <end position="1268"/>
    </location>
</feature>
<evidence type="ECO:0000259" key="3">
    <source>
        <dbReference type="Pfam" id="PF18991"/>
    </source>
</evidence>
<comment type="caution">
    <text evidence="5">The sequence shown here is derived from an EMBL/GenBank/DDBJ whole genome shotgun (WGS) entry which is preliminary data.</text>
</comment>
<proteinExistence type="predicted"/>
<keyword evidence="6" id="KW-1185">Reference proteome</keyword>
<sequence length="1675" mass="193465">MSLFWRKESNQYVSDYVDKIVSNKNKLSENERALFDLLIKRMTDYTYEADRYLYGLMLKGEFSYIGQLFEDDRYHVLKHMLGDEYAGKYVAWLNKMAFIPYTSGYYRRPLRSANGGLHYVKALDALKDFLAIKASGLSLETLMEGGRTEEERAFISDISFHHLMSVEIDAGNNAIIQKTKDIICGEENNGRISYSLLQGIVTSSNRELYELEGKLLLAARLQEGLRQSICETMDSGTTEAFIYLFNIIRTNDLQRFSSVKRAVGTWTGLVNEANTDRINQKLIELIHLMLTDPTYADSCLKSEDSIEVYMALWTKGFFKMEDLDVCANEIIKEGVKHKIQVLFYYLVATQCDWLREKLSKQALELYSGDLSIVAAFLDSYLHSVSLGYYSDKKKDHSYFESLAEARKHYDILKDIYNQLPKKQTFSPFIFPWHSVELSRQDITRKMVAIVYVLGSEELLNDLCNYYDQMDSSVRHCVIRDLLNDPSSAIQVDTVVKALGDRAEYPRKSAYEVLNKMELSGKQYLSIEELLKYKSGELRQQAISLLLKQDKEALSGSIERLLTATVSEKRLAGLDMLLTIRKKEEYTGTYKKAVSSVSTINNPTSKEQLLIDQLTEEHSPSEAYTKANGFGLYDPDFAVSVPDLKMDDGFDMKQVFPILQEGSFLKKLFGKKQEDVYTILEKLNELVTRNAGYEYKTRYGYSVLLGNSFWETEGSNKDMPEIDRYPLADVWRKFYEEEIGDFATLLQIYFFINTSWDDVRESGRPDEVSKYYSPAIRSFYGFDLTDRKSRVGKLNYVNIVNQILTILSRAYWDNRYARSVARNIMIGFGRTLNKSNLSRIYEYETYGGRKERYTTFIFRDVRIAFWLTDLFDWDTDEEFVSYFMLRYKFYQMADYFMTDPVSVSPENNPSILDFAKAYEMGLIPEAEVMKELMVRRASEDSLSFVSRYFTDSLSHWQKQKIKKYEYTEFTKFRELANKVIGRILDIELKRGDTPTEVSPLAMKIEYVEGVNYLVQILKAFGKDTFGRSDYYYNSSYTKKEVLSKLLRCCYPAKTDNAEVLATLLQGSGITEERLVEAAMYAPQWLDIIQECIGWKGLTSAAYYFHAHINEWCDDKKKAIIARYTPIEPEDLRLGAFDIDWFREAYQEIGEKRFEVVYDAAKYISSGTGHTRARKYADAVNGKMVAAATKEQIKDKRNKDLLMSYCLIPLAKKTMPDLLERYQYLQQFLKESKTFGAQRQESEKKAVEIGMQNLARNAGYSDVTRLVWSMETELIKEMEPYFTPTELEGTTVYVEVDAEGKSELRYRKGEKALNNVPAKLKKHPYIEELKAVHKKLKNQYSRSRIMLEQAMEDETPFFISELAALTRNPVIWPLLKNLVFVSKNDTGFFADNCLVTADGECIAQKPDTSVRIAHPVDLYNRGVWHRYQQCLFEKGIRQPFKQVFRELYVKTDEERPMSNSLRYAGNQIQPQKTVALLKGRRWVANYEEGLQKIYYKENIIASIYALADWFSPADIEAPTLEWVAFYERKSYKALKIEDIPEVIFSEVMRDVDLAVSVAHAGGVDPEASHSTIEMRRAIIEFTLPLFKLSNVTLEGSHAFIKGTMGEYTVHLGSGVIHQKAGAAINVLPVHSQHRGRLFLPFVDEDPKTAEVISKILLFAEDKKIKDPFILDQIRIVR</sequence>
<evidence type="ECO:0000313" key="5">
    <source>
        <dbReference type="EMBL" id="KKB58061.1"/>
    </source>
</evidence>
<protein>
    <recommendedName>
        <fullName evidence="7">DUF4132 domain-containing protein</fullName>
    </recommendedName>
</protein>
<dbReference type="Pfam" id="PF13569">
    <property type="entry name" value="DUF4132"/>
    <property type="match status" value="1"/>
</dbReference>
<evidence type="ECO:0008006" key="7">
    <source>
        <dbReference type="Google" id="ProtNLM"/>
    </source>
</evidence>
<dbReference type="Pfam" id="PF18991">
    <property type="entry name" value="DUF5724"/>
    <property type="match status" value="1"/>
</dbReference>
<evidence type="ECO:0000259" key="2">
    <source>
        <dbReference type="Pfam" id="PF13569"/>
    </source>
</evidence>
<feature type="domain" description="DUF7737" evidence="4">
    <location>
        <begin position="1570"/>
        <end position="1671"/>
    </location>
</feature>
<evidence type="ECO:0000259" key="4">
    <source>
        <dbReference type="Pfam" id="PF24879"/>
    </source>
</evidence>
<keyword evidence="1" id="KW-0175">Coiled coil</keyword>
<reference evidence="5 6" key="1">
    <citation type="submission" date="2013-04" db="EMBL/GenBank/DDBJ databases">
        <title>The Genome Sequence of Parabacteroides gordonii DSM 23371.</title>
        <authorList>
            <consortium name="The Broad Institute Genomics Platform"/>
            <person name="Earl A."/>
            <person name="Ward D."/>
            <person name="Feldgarden M."/>
            <person name="Gevers D."/>
            <person name="Martens E."/>
            <person name="Sakamoto M."/>
            <person name="Benno Y."/>
            <person name="Suzuki N."/>
            <person name="Matsunaga N."/>
            <person name="Koshihara K."/>
            <person name="Seki M."/>
            <person name="Komiya H."/>
            <person name="Walker B."/>
            <person name="Young S."/>
            <person name="Zeng Q."/>
            <person name="Gargeya S."/>
            <person name="Fitzgerald M."/>
            <person name="Haas B."/>
            <person name="Abouelleil A."/>
            <person name="Allen A.W."/>
            <person name="Alvarado L."/>
            <person name="Arachchi H.M."/>
            <person name="Berlin A.M."/>
            <person name="Chapman S.B."/>
            <person name="Gainer-Dewar J."/>
            <person name="Goldberg J."/>
            <person name="Griggs A."/>
            <person name="Gujja S."/>
            <person name="Hansen M."/>
            <person name="Howarth C."/>
            <person name="Imamovic A."/>
            <person name="Ireland A."/>
            <person name="Larimer J."/>
            <person name="McCowan C."/>
            <person name="Murphy C."/>
            <person name="Pearson M."/>
            <person name="Poon T.W."/>
            <person name="Priest M."/>
            <person name="Roberts A."/>
            <person name="Saif S."/>
            <person name="Shea T."/>
            <person name="Sisk P."/>
            <person name="Sykes S."/>
            <person name="Wortman J."/>
            <person name="Nusbaum C."/>
            <person name="Birren B."/>
        </authorList>
    </citation>
    <scope>NUCLEOTIDE SEQUENCE [LARGE SCALE GENOMIC DNA]</scope>
    <source>
        <strain evidence="5 6">MS-1</strain>
    </source>
</reference>
<dbReference type="STRING" id="1203610.HMPREF1536_01870"/>
<dbReference type="Pfam" id="PF24879">
    <property type="entry name" value="DUF7737"/>
    <property type="match status" value="1"/>
</dbReference>